<feature type="region of interest" description="Disordered" evidence="1">
    <location>
        <begin position="195"/>
        <end position="225"/>
    </location>
</feature>
<dbReference type="GeneID" id="98119197"/>
<dbReference type="EMBL" id="JABSNW010000005">
    <property type="protein sequence ID" value="KAL2887464.1"/>
    <property type="molecule type" value="Genomic_DNA"/>
</dbReference>
<dbReference type="InterPro" id="IPR036397">
    <property type="entry name" value="RNaseH_sf"/>
</dbReference>
<gene>
    <name evidence="2" type="ORF">HOO65_050585</name>
</gene>
<reference evidence="2 3" key="1">
    <citation type="submission" date="2020-05" db="EMBL/GenBank/DDBJ databases">
        <title>Ceratocystis lukuohia genome.</title>
        <authorList>
            <person name="Harrington T.C."/>
            <person name="Kim K."/>
            <person name="Mayers C.G."/>
        </authorList>
    </citation>
    <scope>NUCLEOTIDE SEQUENCE [LARGE SCALE GENOMIC DNA]</scope>
    <source>
        <strain evidence="2 3">C4212</strain>
    </source>
</reference>
<accession>A0ABR4MGW3</accession>
<dbReference type="Proteomes" id="UP001610728">
    <property type="component" value="Unassembled WGS sequence"/>
</dbReference>
<dbReference type="SUPFAM" id="SSF53098">
    <property type="entry name" value="Ribonuclease H-like"/>
    <property type="match status" value="1"/>
</dbReference>
<evidence type="ECO:0000313" key="2">
    <source>
        <dbReference type="EMBL" id="KAL2887464.1"/>
    </source>
</evidence>
<dbReference type="PANTHER" id="PTHR42648">
    <property type="entry name" value="TRANSPOSASE, PUTATIVE-RELATED"/>
    <property type="match status" value="1"/>
</dbReference>
<dbReference type="InterPro" id="IPR039537">
    <property type="entry name" value="Retrotran_Ty1/copia-like"/>
</dbReference>
<organism evidence="2 3">
    <name type="scientific">Ceratocystis lukuohia</name>
    <dbReference type="NCBI Taxonomy" id="2019550"/>
    <lineage>
        <taxon>Eukaryota</taxon>
        <taxon>Fungi</taxon>
        <taxon>Dikarya</taxon>
        <taxon>Ascomycota</taxon>
        <taxon>Pezizomycotina</taxon>
        <taxon>Sordariomycetes</taxon>
        <taxon>Hypocreomycetidae</taxon>
        <taxon>Microascales</taxon>
        <taxon>Ceratocystidaceae</taxon>
        <taxon>Ceratocystis</taxon>
    </lineage>
</organism>
<evidence type="ECO:0000313" key="3">
    <source>
        <dbReference type="Proteomes" id="UP001610728"/>
    </source>
</evidence>
<evidence type="ECO:0000256" key="1">
    <source>
        <dbReference type="SAM" id="MobiDB-lite"/>
    </source>
</evidence>
<dbReference type="InterPro" id="IPR012337">
    <property type="entry name" value="RNaseH-like_sf"/>
</dbReference>
<name>A0ABR4MGW3_9PEZI</name>
<comment type="caution">
    <text evidence="2">The sequence shown here is derived from an EMBL/GenBank/DDBJ whole genome shotgun (WGS) entry which is preliminary data.</text>
</comment>
<protein>
    <submittedName>
        <fullName evidence="2">Retrovirus-related Pol polyprotein from transposon TNT 1-94</fullName>
    </submittedName>
</protein>
<dbReference type="Gene3D" id="3.30.420.10">
    <property type="entry name" value="Ribonuclease H-like superfamily/Ribonuclease H"/>
    <property type="match status" value="1"/>
</dbReference>
<dbReference type="PANTHER" id="PTHR42648:SF28">
    <property type="entry name" value="TRANSPOSON-ENCODED PROTEIN WITH RIBONUCLEASE H-LIKE AND RETROVIRUS ZINC FINGER-LIKE DOMAINS"/>
    <property type="match status" value="1"/>
</dbReference>
<proteinExistence type="predicted"/>
<sequence length="306" mass="33990">MGETIKRTRGGKAPELKQILENWTRAKGTEPTYTLTNSSSQNGTAERTIRTVNDGVRTMLSETDLGERFWGEAARATVYISNRTLGTQGVPHLYSFGVEPRTDHIRRWEFRATRHTAASRHGPRGSESLLLRHDENVDGRYILLDVYARKVGVTESVHFYENVQANNQKEEKGLPQAEDYDVSKGPWSLGREVLEKKESADSDQANSEVEMAEGRGEDQGGEEDGLRITKNCNSAIMQRWTVTLLVAFAASALAAPPSNVQNVGENKRLDGDVGVARRDIICSSAGDVYICVDEDNVAFEVPIEWC</sequence>
<keyword evidence="3" id="KW-1185">Reference proteome</keyword>
<dbReference type="RefSeq" id="XP_070858644.1">
    <property type="nucleotide sequence ID" value="XM_071003355.1"/>
</dbReference>